<dbReference type="InterPro" id="IPR033635">
    <property type="entry name" value="ANKS1/Caskin"/>
</dbReference>
<dbReference type="CDD" id="cd09487">
    <property type="entry name" value="SAM_superfamily"/>
    <property type="match status" value="1"/>
</dbReference>
<feature type="domain" description="PID" evidence="4">
    <location>
        <begin position="294"/>
        <end position="389"/>
    </location>
</feature>
<dbReference type="Gene3D" id="2.30.29.30">
    <property type="entry name" value="Pleckstrin-homology domain (PH domain)/Phosphotyrosine-binding domain (PTB)"/>
    <property type="match status" value="1"/>
</dbReference>
<evidence type="ECO:0000256" key="3">
    <source>
        <dbReference type="SAM" id="MobiDB-lite"/>
    </source>
</evidence>
<dbReference type="PROSITE" id="PS01179">
    <property type="entry name" value="PID"/>
    <property type="match status" value="1"/>
</dbReference>
<dbReference type="PANTHER" id="PTHR24174:SF16">
    <property type="entry name" value="CASKIN-2"/>
    <property type="match status" value="1"/>
</dbReference>
<dbReference type="InterPro" id="IPR013761">
    <property type="entry name" value="SAM/pointed_sf"/>
</dbReference>
<keyword evidence="2" id="KW-0040">ANK repeat</keyword>
<keyword evidence="6" id="KW-1185">Reference proteome</keyword>
<dbReference type="SUPFAM" id="SSF50729">
    <property type="entry name" value="PH domain-like"/>
    <property type="match status" value="1"/>
</dbReference>
<evidence type="ECO:0000256" key="2">
    <source>
        <dbReference type="ARBA" id="ARBA00023043"/>
    </source>
</evidence>
<dbReference type="PANTHER" id="PTHR24174">
    <property type="entry name" value="ANKYRIN REPEAT AND STERILE ALPHA MOTIF DOMAIN-CONTAINING PROTEIN 1"/>
    <property type="match status" value="1"/>
</dbReference>
<accession>A0A915EMI0</accession>
<dbReference type="Proteomes" id="UP000887574">
    <property type="component" value="Unplaced"/>
</dbReference>
<evidence type="ECO:0000313" key="7">
    <source>
        <dbReference type="WBParaSite" id="jg7498"/>
    </source>
</evidence>
<dbReference type="PROSITE" id="PS50105">
    <property type="entry name" value="SAM_DOMAIN"/>
    <property type="match status" value="1"/>
</dbReference>
<dbReference type="Gene3D" id="1.10.150.50">
    <property type="entry name" value="Transcription Factor, Ets-1"/>
    <property type="match status" value="1"/>
</dbReference>
<organism evidence="6 7">
    <name type="scientific">Ditylenchus dipsaci</name>
    <dbReference type="NCBI Taxonomy" id="166011"/>
    <lineage>
        <taxon>Eukaryota</taxon>
        <taxon>Metazoa</taxon>
        <taxon>Ecdysozoa</taxon>
        <taxon>Nematoda</taxon>
        <taxon>Chromadorea</taxon>
        <taxon>Rhabditida</taxon>
        <taxon>Tylenchina</taxon>
        <taxon>Tylenchomorpha</taxon>
        <taxon>Sphaerularioidea</taxon>
        <taxon>Anguinidae</taxon>
        <taxon>Anguininae</taxon>
        <taxon>Ditylenchus</taxon>
    </lineage>
</organism>
<dbReference type="WBParaSite" id="jg7498">
    <property type="protein sequence ID" value="jg7498"/>
    <property type="gene ID" value="jg7498"/>
</dbReference>
<proteinExistence type="predicted"/>
<dbReference type="InterPro" id="IPR011993">
    <property type="entry name" value="PH-like_dom_sf"/>
</dbReference>
<feature type="region of interest" description="Disordered" evidence="3">
    <location>
        <begin position="246"/>
        <end position="280"/>
    </location>
</feature>
<dbReference type="InterPro" id="IPR006020">
    <property type="entry name" value="PTB/PI_dom"/>
</dbReference>
<name>A0A915EMI0_9BILA</name>
<dbReference type="AlphaFoldDB" id="A0A915EMI0"/>
<evidence type="ECO:0000259" key="4">
    <source>
        <dbReference type="PROSITE" id="PS01179"/>
    </source>
</evidence>
<evidence type="ECO:0000256" key="1">
    <source>
        <dbReference type="ARBA" id="ARBA00022737"/>
    </source>
</evidence>
<reference evidence="7" key="1">
    <citation type="submission" date="2022-11" db="UniProtKB">
        <authorList>
            <consortium name="WormBaseParasite"/>
        </authorList>
    </citation>
    <scope>IDENTIFICATION</scope>
</reference>
<evidence type="ECO:0000259" key="5">
    <source>
        <dbReference type="PROSITE" id="PS50105"/>
    </source>
</evidence>
<keyword evidence="1" id="KW-0677">Repeat</keyword>
<dbReference type="Pfam" id="PF00536">
    <property type="entry name" value="SAM_1"/>
    <property type="match status" value="1"/>
</dbReference>
<sequence>MDSLHAHLTNTADGTNIPELMGVSANGGKYARGLSSEGRNNQVSSMDHSAEWRKIDEMLNAIQRDSFFTRSSDVTSLGESRPLTLQLKNGTDQNSAAKESQIINWLLSTGLPKTMIHKIGYVLENNGFDNVHLMKGSLTVNLMTELGFDKSVIHRLDAFISLKMKENIRSVDEFEYLSDWLDSLCLIDHLGPFAKANLTYTSDILAARLTRSDLEKMGVLPLGHIARIMRSLELAFFKSSIQRSKHLHPNSTSDTTEDNDGSQSSSDYLPTAAAGPPEFENTDERQTLLLDSCVSFSAHYLGSVEISNVEGAEDCRRAMGTNFGGGVNILDSTTNQLTVQHEINRIQVVCQDELDLNCFAYIYQDGEKNFCHVYCVLTASVAKEIIITLERLSI</sequence>
<dbReference type="InterPro" id="IPR001660">
    <property type="entry name" value="SAM"/>
</dbReference>
<dbReference type="SUPFAM" id="SSF47769">
    <property type="entry name" value="SAM/Pointed domain"/>
    <property type="match status" value="1"/>
</dbReference>
<protein>
    <submittedName>
        <fullName evidence="7">SAM domain-containing protein</fullName>
    </submittedName>
</protein>
<evidence type="ECO:0000313" key="6">
    <source>
        <dbReference type="Proteomes" id="UP000887574"/>
    </source>
</evidence>
<feature type="domain" description="SAM" evidence="5">
    <location>
        <begin position="172"/>
        <end position="233"/>
    </location>
</feature>